<name>A0A1F5K1G5_9BACT</name>
<gene>
    <name evidence="1" type="ORF">A3E45_02525</name>
</gene>
<dbReference type="Proteomes" id="UP000176405">
    <property type="component" value="Unassembled WGS sequence"/>
</dbReference>
<evidence type="ECO:0000313" key="2">
    <source>
        <dbReference type="Proteomes" id="UP000176405"/>
    </source>
</evidence>
<sequence length="86" mass="9775">MTYTVQTFQLGSSTVVTLPKGLGIQPGRKMSVSKKGRQLVFKEEKLTEKEVEKLVKKLSGHLNLDYHPTPEELNKALDEEYDKMLP</sequence>
<reference evidence="1 2" key="1">
    <citation type="journal article" date="2016" name="Nat. Commun.">
        <title>Thousands of microbial genomes shed light on interconnected biogeochemical processes in an aquifer system.</title>
        <authorList>
            <person name="Anantharaman K."/>
            <person name="Brown C.T."/>
            <person name="Hug L.A."/>
            <person name="Sharon I."/>
            <person name="Castelle C.J."/>
            <person name="Probst A.J."/>
            <person name="Thomas B.C."/>
            <person name="Singh A."/>
            <person name="Wilkins M.J."/>
            <person name="Karaoz U."/>
            <person name="Brodie E.L."/>
            <person name="Williams K.H."/>
            <person name="Hubbard S.S."/>
            <person name="Banfield J.F."/>
        </authorList>
    </citation>
    <scope>NUCLEOTIDE SEQUENCE [LARGE SCALE GENOMIC DNA]</scope>
</reference>
<proteinExistence type="predicted"/>
<dbReference type="AlphaFoldDB" id="A0A1F5K1G5"/>
<dbReference type="EMBL" id="MFDH01000032">
    <property type="protein sequence ID" value="OGE34827.1"/>
    <property type="molecule type" value="Genomic_DNA"/>
</dbReference>
<evidence type="ECO:0000313" key="1">
    <source>
        <dbReference type="EMBL" id="OGE34827.1"/>
    </source>
</evidence>
<dbReference type="STRING" id="1797780.A3E45_02525"/>
<protein>
    <submittedName>
        <fullName evidence="1">Uncharacterized protein</fullName>
    </submittedName>
</protein>
<accession>A0A1F5K1G5</accession>
<organism evidence="1 2">
    <name type="scientific">Candidatus Daviesbacteria bacterium RIFCSPHIGHO2_12_FULL_43_11</name>
    <dbReference type="NCBI Taxonomy" id="1797780"/>
    <lineage>
        <taxon>Bacteria</taxon>
        <taxon>Candidatus Daviesiibacteriota</taxon>
    </lineage>
</organism>
<comment type="caution">
    <text evidence="1">The sequence shown here is derived from an EMBL/GenBank/DDBJ whole genome shotgun (WGS) entry which is preliminary data.</text>
</comment>